<protein>
    <recommendedName>
        <fullName evidence="3">Small ribosomal subunit protein bS16</fullName>
    </recommendedName>
</protein>
<dbReference type="Gene3D" id="3.30.1320.10">
    <property type="match status" value="1"/>
</dbReference>
<evidence type="ECO:0000313" key="4">
    <source>
        <dbReference type="EMBL" id="AXA35931.1"/>
    </source>
</evidence>
<evidence type="ECO:0000256" key="1">
    <source>
        <dbReference type="ARBA" id="ARBA00022980"/>
    </source>
</evidence>
<accession>A0A2Z4Y3Z4</accession>
<dbReference type="InterPro" id="IPR020592">
    <property type="entry name" value="Ribosomal_bS16_CS"/>
</dbReference>
<dbReference type="GO" id="GO:0005737">
    <property type="term" value="C:cytoplasm"/>
    <property type="evidence" value="ECO:0007669"/>
    <property type="project" value="UniProtKB-ARBA"/>
</dbReference>
<gene>
    <name evidence="3" type="primary">rpsP</name>
    <name evidence="4" type="ORF">BRCON_1154</name>
</gene>
<dbReference type="GO" id="GO:0003735">
    <property type="term" value="F:structural constituent of ribosome"/>
    <property type="evidence" value="ECO:0007669"/>
    <property type="project" value="InterPro"/>
</dbReference>
<dbReference type="SUPFAM" id="SSF54565">
    <property type="entry name" value="Ribosomal protein S16"/>
    <property type="match status" value="1"/>
</dbReference>
<dbReference type="PANTHER" id="PTHR12919:SF20">
    <property type="entry name" value="SMALL RIBOSOMAL SUBUNIT PROTEIN BS16M"/>
    <property type="match status" value="1"/>
</dbReference>
<dbReference type="GO" id="GO:0015935">
    <property type="term" value="C:small ribosomal subunit"/>
    <property type="evidence" value="ECO:0007669"/>
    <property type="project" value="TreeGrafter"/>
</dbReference>
<dbReference type="InterPro" id="IPR000307">
    <property type="entry name" value="Ribosomal_bS16"/>
</dbReference>
<name>A0A2Z4Y3Z4_SUMC1</name>
<dbReference type="InterPro" id="IPR023803">
    <property type="entry name" value="Ribosomal_bS16_dom_sf"/>
</dbReference>
<evidence type="ECO:0000313" key="5">
    <source>
        <dbReference type="Proteomes" id="UP000262583"/>
    </source>
</evidence>
<evidence type="ECO:0000256" key="2">
    <source>
        <dbReference type="ARBA" id="ARBA00023274"/>
    </source>
</evidence>
<dbReference type="PROSITE" id="PS00732">
    <property type="entry name" value="RIBOSOMAL_S16"/>
    <property type="match status" value="1"/>
</dbReference>
<comment type="similarity">
    <text evidence="3">Belongs to the bacterial ribosomal protein bS16 family.</text>
</comment>
<sequence>MAVKIRLARAGRKKAPAYRVVVADSRKARDGRFIEILGYYQPLADPPKMSVDAEKAVDWLMKGAIPSETVRSIFRKLGILKRFHEARKPAPKQAAA</sequence>
<dbReference type="GO" id="GO:0006412">
    <property type="term" value="P:translation"/>
    <property type="evidence" value="ECO:0007669"/>
    <property type="project" value="UniProtKB-UniRule"/>
</dbReference>
<dbReference type="EMBL" id="CP030759">
    <property type="protein sequence ID" value="AXA35931.1"/>
    <property type="molecule type" value="Genomic_DNA"/>
</dbReference>
<dbReference type="AlphaFoldDB" id="A0A2Z4Y3Z4"/>
<proteinExistence type="inferred from homology"/>
<dbReference type="NCBIfam" id="TIGR00002">
    <property type="entry name" value="S16"/>
    <property type="match status" value="1"/>
</dbReference>
<keyword evidence="2 3" id="KW-0687">Ribonucleoprotein</keyword>
<dbReference type="HAMAP" id="MF_00385">
    <property type="entry name" value="Ribosomal_bS16"/>
    <property type="match status" value="1"/>
</dbReference>
<dbReference type="KEGG" id="schv:BRCON_1154"/>
<dbReference type="PANTHER" id="PTHR12919">
    <property type="entry name" value="30S RIBOSOMAL PROTEIN S16"/>
    <property type="match status" value="1"/>
</dbReference>
<reference evidence="4 5" key="1">
    <citation type="submission" date="2018-05" db="EMBL/GenBank/DDBJ databases">
        <title>A metagenomic window into the 2 km-deep terrestrial subsurface aquifer revealed taxonomically and functionally diverse microbial community comprising novel uncultured bacterial lineages.</title>
        <authorList>
            <person name="Kadnikov V.V."/>
            <person name="Mardanov A.V."/>
            <person name="Beletsky A.V."/>
            <person name="Banks D."/>
            <person name="Pimenov N.V."/>
            <person name="Frank Y.A."/>
            <person name="Karnachuk O.V."/>
            <person name="Ravin N.V."/>
        </authorList>
    </citation>
    <scope>NUCLEOTIDE SEQUENCE [LARGE SCALE GENOMIC DNA]</scope>
    <source>
        <strain evidence="4">BY</strain>
    </source>
</reference>
<keyword evidence="1 3" id="KW-0689">Ribosomal protein</keyword>
<dbReference type="Proteomes" id="UP000262583">
    <property type="component" value="Chromosome"/>
</dbReference>
<evidence type="ECO:0000256" key="3">
    <source>
        <dbReference type="HAMAP-Rule" id="MF_00385"/>
    </source>
</evidence>
<dbReference type="Pfam" id="PF00886">
    <property type="entry name" value="Ribosomal_S16"/>
    <property type="match status" value="1"/>
</dbReference>
<organism evidence="4 5">
    <name type="scientific">Sumerlaea chitinivorans</name>
    <dbReference type="NCBI Taxonomy" id="2250252"/>
    <lineage>
        <taxon>Bacteria</taxon>
        <taxon>Candidatus Sumerlaeota</taxon>
        <taxon>Candidatus Sumerlaeia</taxon>
        <taxon>Candidatus Sumerlaeales</taxon>
        <taxon>Candidatus Sumerlaeaceae</taxon>
        <taxon>Candidatus Sumerlaea</taxon>
    </lineage>
</organism>